<gene>
    <name evidence="2" type="ORF">OPV22_032586</name>
</gene>
<dbReference type="GO" id="GO:0003697">
    <property type="term" value="F:single-stranded DNA binding"/>
    <property type="evidence" value="ECO:0007669"/>
    <property type="project" value="InterPro"/>
</dbReference>
<protein>
    <recommendedName>
        <fullName evidence="1">SF4 helicase domain-containing protein</fullName>
    </recommendedName>
</protein>
<dbReference type="Pfam" id="PF03796">
    <property type="entry name" value="DnaB_C"/>
    <property type="match status" value="1"/>
</dbReference>
<sequence length="714" mass="81621">MLSPVACRSLRTLLMDGFECLPVRCSAPAPAPFLLHRLLHLSVHHCSANPRRPGSKNLPFCHRSSGFCSFSYRPFPSRNNVARPAVRPGVAKRIAYLKSKLEEQGIGYGNGKPGTYWRNLCPKCQGGSSKERCLSFFIRVDGLLASWVCFRATCGWRGSVRPFEESKIVYAKTRQTLKLKDYRVITENDLQLQPLCEELIAYFSERLISAKTLQRNGIMQRKYDNQIVIAFPYRRNAALVSCKYRDVSKKCWQEVGTEHIFYGLDDIKEAGDVIIVEGEIDKLSMEEVGFPNCISVPYGLPAQASKELLAEDEDTEFQYLWNCKEYLEKASRIILATHANGPGQALAEELARRLGKERCWRVNWPKKNATELCKDANEVLMYFGTDALRKVIENAELCPIMGLFHFSDFFNEVDAYYHQIHGSERLVSTGWKALDELYNVVPGELTVITGVPNSGKSEWIDALLCNINEACRWKFLLCSMENKVRDHARKLLEKHINKPFFDSRYGESTKRMSVEELEQGKKWLDDTFYLIRCEDDSLPSIEWVLQLAESAVVRYGIRGLVIDPYNELDHQRSSNQTETEYVSHMLTKIKRFAQHHACHVWFVAHPRQLQNWRGDAPNLYDISGSAHFMNKCDNGIVIHRNRDANAGPLDRVQVCVLKVRNKVAGRIGDAFLSYNQTTGNYEDWHDGAIYSKLCDMVDDTETNVTCYGESLHAR</sequence>
<evidence type="ECO:0000259" key="1">
    <source>
        <dbReference type="PROSITE" id="PS51199"/>
    </source>
</evidence>
<dbReference type="Proteomes" id="UP001222027">
    <property type="component" value="Unassembled WGS sequence"/>
</dbReference>
<evidence type="ECO:0000313" key="2">
    <source>
        <dbReference type="EMBL" id="KAJ8459660.1"/>
    </source>
</evidence>
<comment type="caution">
    <text evidence="2">The sequence shown here is derived from an EMBL/GenBank/DDBJ whole genome shotgun (WGS) entry which is preliminary data.</text>
</comment>
<dbReference type="GO" id="GO:0043139">
    <property type="term" value="F:5'-3' DNA helicase activity"/>
    <property type="evidence" value="ECO:0007669"/>
    <property type="project" value="InterPro"/>
</dbReference>
<dbReference type="Gene3D" id="3.40.1360.10">
    <property type="match status" value="1"/>
</dbReference>
<dbReference type="InterPro" id="IPR006171">
    <property type="entry name" value="TOPRIM_dom"/>
</dbReference>
<dbReference type="EMBL" id="JAQQAF010000009">
    <property type="protein sequence ID" value="KAJ8459660.1"/>
    <property type="molecule type" value="Genomic_DNA"/>
</dbReference>
<feature type="domain" description="SF4 helicase" evidence="1">
    <location>
        <begin position="420"/>
        <end position="688"/>
    </location>
</feature>
<dbReference type="SUPFAM" id="SSF56731">
    <property type="entry name" value="DNA primase core"/>
    <property type="match status" value="1"/>
</dbReference>
<keyword evidence="3" id="KW-1185">Reference proteome</keyword>
<dbReference type="PROSITE" id="PS51199">
    <property type="entry name" value="SF4_HELICASE"/>
    <property type="match status" value="1"/>
</dbReference>
<dbReference type="AlphaFoldDB" id="A0AAV8PXR4"/>
<evidence type="ECO:0000313" key="3">
    <source>
        <dbReference type="Proteomes" id="UP001222027"/>
    </source>
</evidence>
<dbReference type="SUPFAM" id="SSF52540">
    <property type="entry name" value="P-loop containing nucleoside triphosphate hydrolases"/>
    <property type="match status" value="1"/>
</dbReference>
<dbReference type="GO" id="GO:0005524">
    <property type="term" value="F:ATP binding"/>
    <property type="evidence" value="ECO:0007669"/>
    <property type="project" value="InterPro"/>
</dbReference>
<dbReference type="InterPro" id="IPR027417">
    <property type="entry name" value="P-loop_NTPase"/>
</dbReference>
<proteinExistence type="predicted"/>
<dbReference type="PANTHER" id="PTHR12873">
    <property type="entry name" value="T7-LIKE MITOCHONDRIAL DNA HELICASE"/>
    <property type="match status" value="1"/>
</dbReference>
<dbReference type="CDD" id="cd00188">
    <property type="entry name" value="TOPRIM"/>
    <property type="match status" value="1"/>
</dbReference>
<organism evidence="2 3">
    <name type="scientific">Ensete ventricosum</name>
    <name type="common">Abyssinian banana</name>
    <name type="synonym">Musa ensete</name>
    <dbReference type="NCBI Taxonomy" id="4639"/>
    <lineage>
        <taxon>Eukaryota</taxon>
        <taxon>Viridiplantae</taxon>
        <taxon>Streptophyta</taxon>
        <taxon>Embryophyta</taxon>
        <taxon>Tracheophyta</taxon>
        <taxon>Spermatophyta</taxon>
        <taxon>Magnoliopsida</taxon>
        <taxon>Liliopsida</taxon>
        <taxon>Zingiberales</taxon>
        <taxon>Musaceae</taxon>
        <taxon>Ensete</taxon>
    </lineage>
</organism>
<dbReference type="Gene3D" id="3.40.50.300">
    <property type="entry name" value="P-loop containing nucleotide triphosphate hydrolases"/>
    <property type="match status" value="1"/>
</dbReference>
<dbReference type="PANTHER" id="PTHR12873:SF0">
    <property type="entry name" value="TWINKLE MTDNA HELICASE"/>
    <property type="match status" value="1"/>
</dbReference>
<dbReference type="Pfam" id="PF13662">
    <property type="entry name" value="Toprim_4"/>
    <property type="match status" value="1"/>
</dbReference>
<reference evidence="2 3" key="1">
    <citation type="submission" date="2022-12" db="EMBL/GenBank/DDBJ databases">
        <title>Chromosome-scale assembly of the Ensete ventricosum genome.</title>
        <authorList>
            <person name="Dussert Y."/>
            <person name="Stocks J."/>
            <person name="Wendawek A."/>
            <person name="Woldeyes F."/>
            <person name="Nichols R.A."/>
            <person name="Borrell J.S."/>
        </authorList>
    </citation>
    <scope>NUCLEOTIDE SEQUENCE [LARGE SCALE GENOMIC DNA]</scope>
    <source>
        <strain evidence="3">cv. Maze</strain>
        <tissue evidence="2">Seeds</tissue>
    </source>
</reference>
<accession>A0AAV8PXR4</accession>
<dbReference type="InterPro" id="IPR007694">
    <property type="entry name" value="DNA_helicase_DnaB-like_C"/>
</dbReference>
<dbReference type="InterPro" id="IPR027032">
    <property type="entry name" value="Twinkle-like"/>
</dbReference>
<name>A0AAV8PXR4_ENSVE</name>
<dbReference type="GO" id="GO:0006260">
    <property type="term" value="P:DNA replication"/>
    <property type="evidence" value="ECO:0007669"/>
    <property type="project" value="InterPro"/>
</dbReference>